<gene>
    <name evidence="1" type="ORF">TPSB3V08_LOCUS10892</name>
</gene>
<reference evidence="1" key="1">
    <citation type="submission" date="2020-11" db="EMBL/GenBank/DDBJ databases">
        <authorList>
            <person name="Tran Van P."/>
        </authorList>
    </citation>
    <scope>NUCLEOTIDE SEQUENCE</scope>
</reference>
<evidence type="ECO:0000313" key="1">
    <source>
        <dbReference type="EMBL" id="CAD7416235.1"/>
    </source>
</evidence>
<accession>A0A7R9HED3</accession>
<proteinExistence type="predicted"/>
<sequence length="99" mass="10591">MSFDALENWLDSVDEPPMVASGVQPVSPNSLDQLLNFTENGICVAMAIDYWDLHGLEERLTANVVTSMPEANSVFGAHHFVVAGPLPDTATPKTPPGTP</sequence>
<organism evidence="1">
    <name type="scientific">Timema poppense</name>
    <name type="common">Walking stick</name>
    <dbReference type="NCBI Taxonomy" id="170557"/>
    <lineage>
        <taxon>Eukaryota</taxon>
        <taxon>Metazoa</taxon>
        <taxon>Ecdysozoa</taxon>
        <taxon>Arthropoda</taxon>
        <taxon>Hexapoda</taxon>
        <taxon>Insecta</taxon>
        <taxon>Pterygota</taxon>
        <taxon>Neoptera</taxon>
        <taxon>Polyneoptera</taxon>
        <taxon>Phasmatodea</taxon>
        <taxon>Timematodea</taxon>
        <taxon>Timematoidea</taxon>
        <taxon>Timematidae</taxon>
        <taxon>Timema</taxon>
    </lineage>
</organism>
<dbReference type="AlphaFoldDB" id="A0A7R9HED3"/>
<protein>
    <submittedName>
        <fullName evidence="1">Uncharacterized protein</fullName>
    </submittedName>
</protein>
<name>A0A7R9HED3_TIMPO</name>
<dbReference type="EMBL" id="OD010686">
    <property type="protein sequence ID" value="CAD7416235.1"/>
    <property type="molecule type" value="Genomic_DNA"/>
</dbReference>